<dbReference type="RefSeq" id="WP_046231758.1">
    <property type="nucleotide sequence ID" value="NZ_FONN01000006.1"/>
</dbReference>
<dbReference type="AlphaFoldDB" id="A0A1I2D4S6"/>
<dbReference type="OrthoDB" id="2544551at2"/>
<keyword evidence="1" id="KW-0472">Membrane</keyword>
<name>A0A1I2D4S6_9BACL</name>
<reference evidence="4" key="1">
    <citation type="submission" date="2016-10" db="EMBL/GenBank/DDBJ databases">
        <authorList>
            <person name="Varghese N."/>
            <person name="Submissions S."/>
        </authorList>
    </citation>
    <scope>NUCLEOTIDE SEQUENCE [LARGE SCALE GENOMIC DNA]</scope>
    <source>
        <strain evidence="4">CGMCC 1.10223</strain>
    </source>
</reference>
<sequence>MKPYAGKIVVLGIVAAILIPILMFTEFNYGFYQKFRFEQRAEHYLAETYAEDMKIVYVRYLWDNIEPLVAKVHPKSDPSLQFYIYHSEERELGLTDDYATTLWKIQAMEEAETLLRPVQPDYARHASIDFSCCKVSEYDFASIRGEVPHFGTTRLPFDLAVTLERAMEANDFDHMYQSVSALRESASLVLGSLVFRFPLPETDGFAVFEIPGDALNAVASAADVEAYNATRIPAQEIAERIGASLEWNEQKSEAIFTRDDTTLVVRSWGNEAFLNGEPIADPIGAYIGDSMQLMVPVWLVERAFEQKIALW</sequence>
<organism evidence="3 4">
    <name type="scientific">Paenibacillus algorifonticola</name>
    <dbReference type="NCBI Taxonomy" id="684063"/>
    <lineage>
        <taxon>Bacteria</taxon>
        <taxon>Bacillati</taxon>
        <taxon>Bacillota</taxon>
        <taxon>Bacilli</taxon>
        <taxon>Bacillales</taxon>
        <taxon>Paenibacillaceae</taxon>
        <taxon>Paenibacillus</taxon>
    </lineage>
</organism>
<dbReference type="Proteomes" id="UP000183410">
    <property type="component" value="Unassembled WGS sequence"/>
</dbReference>
<keyword evidence="1" id="KW-1133">Transmembrane helix</keyword>
<accession>A0A1I2D4S6</accession>
<dbReference type="Gene3D" id="3.30.457.10">
    <property type="entry name" value="Copper amine oxidase-like, N-terminal domain"/>
    <property type="match status" value="1"/>
</dbReference>
<dbReference type="SUPFAM" id="SSF55383">
    <property type="entry name" value="Copper amine oxidase, domain N"/>
    <property type="match status" value="1"/>
</dbReference>
<protein>
    <submittedName>
        <fullName evidence="3">Copper amine oxidase N-terminal domain-containing protein</fullName>
    </submittedName>
</protein>
<keyword evidence="4" id="KW-1185">Reference proteome</keyword>
<dbReference type="Pfam" id="PF07833">
    <property type="entry name" value="Cu_amine_oxidN1"/>
    <property type="match status" value="1"/>
</dbReference>
<evidence type="ECO:0000256" key="1">
    <source>
        <dbReference type="SAM" id="Phobius"/>
    </source>
</evidence>
<dbReference type="InterPro" id="IPR036582">
    <property type="entry name" value="Mao_N_sf"/>
</dbReference>
<evidence type="ECO:0000259" key="2">
    <source>
        <dbReference type="Pfam" id="PF07833"/>
    </source>
</evidence>
<dbReference type="InterPro" id="IPR012854">
    <property type="entry name" value="Cu_amine_oxidase-like_N"/>
</dbReference>
<feature type="domain" description="Copper amine oxidase-like N-terminal" evidence="2">
    <location>
        <begin position="227"/>
        <end position="308"/>
    </location>
</feature>
<feature type="transmembrane region" description="Helical" evidence="1">
    <location>
        <begin position="6"/>
        <end position="31"/>
    </location>
</feature>
<keyword evidence="1" id="KW-0812">Transmembrane</keyword>
<evidence type="ECO:0000313" key="3">
    <source>
        <dbReference type="EMBL" id="SFE75495.1"/>
    </source>
</evidence>
<evidence type="ECO:0000313" key="4">
    <source>
        <dbReference type="Proteomes" id="UP000183410"/>
    </source>
</evidence>
<proteinExistence type="predicted"/>
<gene>
    <name evidence="3" type="ORF">SAMN04487969_106111</name>
</gene>
<dbReference type="EMBL" id="FONN01000006">
    <property type="protein sequence ID" value="SFE75495.1"/>
    <property type="molecule type" value="Genomic_DNA"/>
</dbReference>